<reference evidence="1 2" key="1">
    <citation type="journal article" date="2016" name="Sci. Rep.">
        <title>Draft genome sequencing and secretome analysis of fungal phytopathogen Ascochyta rabiei provides insight into the necrotrophic effector repertoire.</title>
        <authorList>
            <person name="Verma S."/>
            <person name="Gazara R.K."/>
            <person name="Nizam S."/>
            <person name="Parween S."/>
            <person name="Chattopadhyay D."/>
            <person name="Verma P.K."/>
        </authorList>
    </citation>
    <scope>NUCLEOTIDE SEQUENCE [LARGE SCALE GENOMIC DNA]</scope>
    <source>
        <strain evidence="1 2">ArDII</strain>
    </source>
</reference>
<keyword evidence="2" id="KW-1185">Reference proteome</keyword>
<sequence length="77" mass="9016">MPQRSAVDFMSSGWDGATTVYSGLEQFIRTFGTGYPNIYNYQFDFAVFQHRKTTNVAIRQYFGEFLSHPWPEDNFKC</sequence>
<dbReference type="EMBL" id="JYNV01000290">
    <property type="protein sequence ID" value="KZM19910.1"/>
    <property type="molecule type" value="Genomic_DNA"/>
</dbReference>
<dbReference type="AlphaFoldDB" id="A0A162YA52"/>
<dbReference type="Proteomes" id="UP000076837">
    <property type="component" value="Unassembled WGS sequence"/>
</dbReference>
<protein>
    <submittedName>
        <fullName evidence="1">Uncharacterized protein</fullName>
    </submittedName>
</protein>
<evidence type="ECO:0000313" key="2">
    <source>
        <dbReference type="Proteomes" id="UP000076837"/>
    </source>
</evidence>
<comment type="caution">
    <text evidence="1">The sequence shown here is derived from an EMBL/GenBank/DDBJ whole genome shotgun (WGS) entry which is preliminary data.</text>
</comment>
<accession>A0A162YA52</accession>
<organism evidence="1 2">
    <name type="scientific">Didymella rabiei</name>
    <name type="common">Chickpea ascochyta blight fungus</name>
    <name type="synonym">Mycosphaerella rabiei</name>
    <dbReference type="NCBI Taxonomy" id="5454"/>
    <lineage>
        <taxon>Eukaryota</taxon>
        <taxon>Fungi</taxon>
        <taxon>Dikarya</taxon>
        <taxon>Ascomycota</taxon>
        <taxon>Pezizomycotina</taxon>
        <taxon>Dothideomycetes</taxon>
        <taxon>Pleosporomycetidae</taxon>
        <taxon>Pleosporales</taxon>
        <taxon>Pleosporineae</taxon>
        <taxon>Didymellaceae</taxon>
        <taxon>Ascochyta</taxon>
    </lineage>
</organism>
<gene>
    <name evidence="1" type="ORF">ST47_g9206</name>
</gene>
<evidence type="ECO:0000313" key="1">
    <source>
        <dbReference type="EMBL" id="KZM19910.1"/>
    </source>
</evidence>
<proteinExistence type="predicted"/>
<name>A0A162YA52_DIDRA</name>